<dbReference type="EMBL" id="VFET01000023">
    <property type="protein sequence ID" value="TWS01831.1"/>
    <property type="molecule type" value="Genomic_DNA"/>
</dbReference>
<feature type="region of interest" description="Disordered" evidence="1">
    <location>
        <begin position="51"/>
        <end position="71"/>
    </location>
</feature>
<reference evidence="2 4" key="1">
    <citation type="submission" date="2016-10" db="EMBL/GenBank/DDBJ databases">
        <authorList>
            <person name="Varghese N."/>
            <person name="Submissions S."/>
        </authorList>
    </citation>
    <scope>NUCLEOTIDE SEQUENCE [LARGE SCALE GENOMIC DNA]</scope>
    <source>
        <strain evidence="2 4">DSM 17835</strain>
    </source>
</reference>
<reference evidence="3 5" key="2">
    <citation type="submission" date="2019-06" db="EMBL/GenBank/DDBJ databases">
        <title>Pseudomonas bimorpha sp. nov. isolated from bovine raw milk and skim milk concentrate.</title>
        <authorList>
            <person name="Hofmann K."/>
            <person name="Huptas C."/>
            <person name="Doll E."/>
            <person name="Scherer S."/>
            <person name="Wenning M."/>
        </authorList>
    </citation>
    <scope>NUCLEOTIDE SEQUENCE [LARGE SCALE GENOMIC DNA]</scope>
    <source>
        <strain evidence="3 5">DSM 17835</strain>
    </source>
</reference>
<name>A0A5C5QC04_9PSED</name>
<organism evidence="3 5">
    <name type="scientific">Pseudomonas extremaustralis</name>
    <dbReference type="NCBI Taxonomy" id="359110"/>
    <lineage>
        <taxon>Bacteria</taxon>
        <taxon>Pseudomonadati</taxon>
        <taxon>Pseudomonadota</taxon>
        <taxon>Gammaproteobacteria</taxon>
        <taxon>Pseudomonadales</taxon>
        <taxon>Pseudomonadaceae</taxon>
        <taxon>Pseudomonas</taxon>
    </lineage>
</organism>
<dbReference type="Proteomes" id="UP000317951">
    <property type="component" value="Unassembled WGS sequence"/>
</dbReference>
<protein>
    <submittedName>
        <fullName evidence="3">Uncharacterized protein</fullName>
    </submittedName>
</protein>
<dbReference type="RefSeq" id="WP_010565377.1">
    <property type="nucleotide sequence ID" value="NZ_LT629689.1"/>
</dbReference>
<proteinExistence type="predicted"/>
<accession>A0A5C5QC04</accession>
<evidence type="ECO:0000256" key="1">
    <source>
        <dbReference type="SAM" id="MobiDB-lite"/>
    </source>
</evidence>
<dbReference type="GeneID" id="78555821"/>
<dbReference type="Proteomes" id="UP000182858">
    <property type="component" value="Chromosome I"/>
</dbReference>
<evidence type="ECO:0000313" key="5">
    <source>
        <dbReference type="Proteomes" id="UP000317951"/>
    </source>
</evidence>
<sequence>MSTLEDNARDFLKNPISSYRRLAQHLNNSNPRTDGIRWTKDSAYHLCRKNGISSPRPCRNQPAASITQRSHTRQAIANSLIEALRASGTPVVSLSPFQIHDIARLSGFPTATVAGNWERLEGELLAIAKLPPRPTVLRNFDDEV</sequence>
<gene>
    <name evidence="3" type="ORF">FIV36_22885</name>
    <name evidence="2" type="ORF">SAMN05216591_4459</name>
</gene>
<evidence type="ECO:0000313" key="3">
    <source>
        <dbReference type="EMBL" id="TWS01831.1"/>
    </source>
</evidence>
<feature type="compositionally biased region" description="Polar residues" evidence="1">
    <location>
        <begin position="62"/>
        <end position="71"/>
    </location>
</feature>
<dbReference type="EMBL" id="LT629689">
    <property type="protein sequence ID" value="SDF94415.1"/>
    <property type="molecule type" value="Genomic_DNA"/>
</dbReference>
<evidence type="ECO:0000313" key="2">
    <source>
        <dbReference type="EMBL" id="SDF94415.1"/>
    </source>
</evidence>
<keyword evidence="4" id="KW-1185">Reference proteome</keyword>
<dbReference type="AlphaFoldDB" id="A0A5C5QC04"/>
<dbReference type="OrthoDB" id="6891606at2"/>
<evidence type="ECO:0000313" key="4">
    <source>
        <dbReference type="Proteomes" id="UP000182858"/>
    </source>
</evidence>